<dbReference type="Gene3D" id="2.40.10.10">
    <property type="entry name" value="Trypsin-like serine proteases"/>
    <property type="match status" value="1"/>
</dbReference>
<protein>
    <submittedName>
        <fullName evidence="8">Granzyme B</fullName>
    </submittedName>
</protein>
<evidence type="ECO:0000256" key="2">
    <source>
        <dbReference type="ARBA" id="ARBA00022729"/>
    </source>
</evidence>
<dbReference type="AlphaFoldDB" id="A0A5A9NQ07"/>
<evidence type="ECO:0000259" key="7">
    <source>
        <dbReference type="PROSITE" id="PS50240"/>
    </source>
</evidence>
<dbReference type="InterPro" id="IPR043504">
    <property type="entry name" value="Peptidase_S1_PA_chymotrypsin"/>
</dbReference>
<comment type="caution">
    <text evidence="8">The sequence shown here is derived from an EMBL/GenBank/DDBJ whole genome shotgun (WGS) entry which is preliminary data.</text>
</comment>
<accession>A0A5A9NQ07</accession>
<dbReference type="PROSITE" id="PS50240">
    <property type="entry name" value="TRYPSIN_DOM"/>
    <property type="match status" value="1"/>
</dbReference>
<dbReference type="Proteomes" id="UP000324632">
    <property type="component" value="Chromosome 14"/>
</dbReference>
<evidence type="ECO:0000256" key="3">
    <source>
        <dbReference type="ARBA" id="ARBA00022801"/>
    </source>
</evidence>
<feature type="domain" description="Peptidase S1" evidence="7">
    <location>
        <begin position="25"/>
        <end position="243"/>
    </location>
</feature>
<feature type="chain" id="PRO_5023011858" evidence="6">
    <location>
        <begin position="19"/>
        <end position="250"/>
    </location>
</feature>
<keyword evidence="9" id="KW-1185">Reference proteome</keyword>
<name>A0A5A9NQ07_9TELE</name>
<evidence type="ECO:0000313" key="8">
    <source>
        <dbReference type="EMBL" id="KAA0712224.1"/>
    </source>
</evidence>
<dbReference type="Pfam" id="PF00089">
    <property type="entry name" value="Trypsin"/>
    <property type="match status" value="1"/>
</dbReference>
<dbReference type="InterPro" id="IPR018114">
    <property type="entry name" value="TRYPSIN_HIS"/>
</dbReference>
<dbReference type="EMBL" id="SOYY01000014">
    <property type="protein sequence ID" value="KAA0712224.1"/>
    <property type="molecule type" value="Genomic_DNA"/>
</dbReference>
<dbReference type="GO" id="GO:0006508">
    <property type="term" value="P:proteolysis"/>
    <property type="evidence" value="ECO:0007669"/>
    <property type="project" value="UniProtKB-KW"/>
</dbReference>
<dbReference type="PRINTS" id="PR00722">
    <property type="entry name" value="CHYMOTRYPSIN"/>
</dbReference>
<evidence type="ECO:0000256" key="5">
    <source>
        <dbReference type="ARBA" id="ARBA00023157"/>
    </source>
</evidence>
<keyword evidence="5" id="KW-1015">Disulfide bond</keyword>
<dbReference type="PROSITE" id="PS00134">
    <property type="entry name" value="TRYPSIN_HIS"/>
    <property type="match status" value="1"/>
</dbReference>
<keyword evidence="4" id="KW-0720">Serine protease</keyword>
<dbReference type="PANTHER" id="PTHR24271">
    <property type="entry name" value="KALLIKREIN-RELATED"/>
    <property type="match status" value="1"/>
</dbReference>
<keyword evidence="1" id="KW-0645">Protease</keyword>
<dbReference type="CDD" id="cd00190">
    <property type="entry name" value="Tryp_SPc"/>
    <property type="match status" value="1"/>
</dbReference>
<keyword evidence="2 6" id="KW-0732">Signal</keyword>
<evidence type="ECO:0000256" key="4">
    <source>
        <dbReference type="ARBA" id="ARBA00022825"/>
    </source>
</evidence>
<evidence type="ECO:0000256" key="1">
    <source>
        <dbReference type="ARBA" id="ARBA00022670"/>
    </source>
</evidence>
<gene>
    <name evidence="8" type="ORF">E1301_Tti015024</name>
</gene>
<dbReference type="InterPro" id="IPR001254">
    <property type="entry name" value="Trypsin_dom"/>
</dbReference>
<sequence>MIFTLLLLGALLPYVTFTAYVNVGIVNGTEAKAHSRPYMVSVQRNKQHICGGFLVSEQFVMTAAHCFENRQSLTVVVGAQDLKHSSDHTAVKFYHIHPGFDSHNLQNDIMLLQVNGKIKKTKIVQPISLPKKNRNIKAKSKCSVAGWGKQTTEGSPTDRLMEVEVTVIDSKSCEKYWGKTSRMVCAIGQGGFCQGDSGGPLVCKDTAVGIVSFNEKNNCDKPTRPNVYTQISKFLPWIKAILEGVKQELD</sequence>
<reference evidence="8 9" key="1">
    <citation type="journal article" date="2019" name="Mol. Ecol. Resour.">
        <title>Chromosome-level genome assembly of Triplophysa tibetana, a fish adapted to the harsh high-altitude environment of the Tibetan Plateau.</title>
        <authorList>
            <person name="Yang X."/>
            <person name="Liu H."/>
            <person name="Ma Z."/>
            <person name="Zou Y."/>
            <person name="Zou M."/>
            <person name="Mao Y."/>
            <person name="Li X."/>
            <person name="Wang H."/>
            <person name="Chen T."/>
            <person name="Wang W."/>
            <person name="Yang R."/>
        </authorList>
    </citation>
    <scope>NUCLEOTIDE SEQUENCE [LARGE SCALE GENOMIC DNA]</scope>
    <source>
        <strain evidence="8">TTIB1903HZAU</strain>
        <tissue evidence="8">Muscle</tissue>
    </source>
</reference>
<evidence type="ECO:0000313" key="9">
    <source>
        <dbReference type="Proteomes" id="UP000324632"/>
    </source>
</evidence>
<dbReference type="PANTHER" id="PTHR24271:SF87">
    <property type="entry name" value="ARGININE ESTERASE-LIKE-RELATED"/>
    <property type="match status" value="1"/>
</dbReference>
<dbReference type="SMART" id="SM00020">
    <property type="entry name" value="Tryp_SPc"/>
    <property type="match status" value="1"/>
</dbReference>
<evidence type="ECO:0000256" key="6">
    <source>
        <dbReference type="SAM" id="SignalP"/>
    </source>
</evidence>
<keyword evidence="3" id="KW-0378">Hydrolase</keyword>
<dbReference type="InterPro" id="IPR001314">
    <property type="entry name" value="Peptidase_S1A"/>
</dbReference>
<organism evidence="8 9">
    <name type="scientific">Triplophysa tibetana</name>
    <dbReference type="NCBI Taxonomy" id="1572043"/>
    <lineage>
        <taxon>Eukaryota</taxon>
        <taxon>Metazoa</taxon>
        <taxon>Chordata</taxon>
        <taxon>Craniata</taxon>
        <taxon>Vertebrata</taxon>
        <taxon>Euteleostomi</taxon>
        <taxon>Actinopterygii</taxon>
        <taxon>Neopterygii</taxon>
        <taxon>Teleostei</taxon>
        <taxon>Ostariophysi</taxon>
        <taxon>Cypriniformes</taxon>
        <taxon>Nemacheilidae</taxon>
        <taxon>Triplophysa</taxon>
    </lineage>
</organism>
<feature type="signal peptide" evidence="6">
    <location>
        <begin position="1"/>
        <end position="18"/>
    </location>
</feature>
<dbReference type="InterPro" id="IPR009003">
    <property type="entry name" value="Peptidase_S1_PA"/>
</dbReference>
<proteinExistence type="predicted"/>
<dbReference type="GO" id="GO:0004252">
    <property type="term" value="F:serine-type endopeptidase activity"/>
    <property type="evidence" value="ECO:0007669"/>
    <property type="project" value="InterPro"/>
</dbReference>
<dbReference type="FunFam" id="2.40.10.10:FF:000120">
    <property type="entry name" value="Putative serine protease"/>
    <property type="match status" value="1"/>
</dbReference>
<dbReference type="SUPFAM" id="SSF50494">
    <property type="entry name" value="Trypsin-like serine proteases"/>
    <property type="match status" value="1"/>
</dbReference>